<evidence type="ECO:0008006" key="3">
    <source>
        <dbReference type="Google" id="ProtNLM"/>
    </source>
</evidence>
<dbReference type="OrthoDB" id="32484at2"/>
<sequence>MRGRQVAGVVFALFLTGCIPIATLRTPEVVQGRQFTLGGSLIASRDAGGALVLPYAAYAFGDGNVEYNFSVQMGLRAGIKWAVEPGLSLDVGGTLPPLIVAEGLPLAGDIGLLIGLDPFYLSPRLHGIAFQSNNTTLRSLGALVYQLSLGYRGESFLTEVGLMGGFGGGALLSFSAGARF</sequence>
<dbReference type="RefSeq" id="WP_119359405.1">
    <property type="nucleotide sequence ID" value="NZ_QWKZ01000015.1"/>
</dbReference>
<name>A0A399EWY1_9DEIN</name>
<dbReference type="Proteomes" id="UP000265800">
    <property type="component" value="Unassembled WGS sequence"/>
</dbReference>
<dbReference type="PROSITE" id="PS51257">
    <property type="entry name" value="PROKAR_LIPOPROTEIN"/>
    <property type="match status" value="1"/>
</dbReference>
<evidence type="ECO:0000313" key="2">
    <source>
        <dbReference type="Proteomes" id="UP000265800"/>
    </source>
</evidence>
<evidence type="ECO:0000313" key="1">
    <source>
        <dbReference type="EMBL" id="RIH88160.1"/>
    </source>
</evidence>
<accession>A0A399EWY1</accession>
<dbReference type="EMBL" id="QWKZ01000015">
    <property type="protein sequence ID" value="RIH88160.1"/>
    <property type="molecule type" value="Genomic_DNA"/>
</dbReference>
<gene>
    <name evidence="1" type="ORF">Mlute_00731</name>
</gene>
<comment type="caution">
    <text evidence="1">The sequence shown here is derived from an EMBL/GenBank/DDBJ whole genome shotgun (WGS) entry which is preliminary data.</text>
</comment>
<reference evidence="1 2" key="1">
    <citation type="submission" date="2018-08" db="EMBL/GenBank/DDBJ databases">
        <title>Meiothermus luteus KCTC 52599 genome sequencing project.</title>
        <authorList>
            <person name="Da Costa M.S."/>
            <person name="Albuquerque L."/>
            <person name="Raposo P."/>
            <person name="Froufe H.J.C."/>
            <person name="Barroso C.S."/>
            <person name="Egas C."/>
        </authorList>
    </citation>
    <scope>NUCLEOTIDE SEQUENCE [LARGE SCALE GENOMIC DNA]</scope>
    <source>
        <strain evidence="1 2">KCTC 52599</strain>
    </source>
</reference>
<keyword evidence="2" id="KW-1185">Reference proteome</keyword>
<dbReference type="AlphaFoldDB" id="A0A399EWY1"/>
<protein>
    <recommendedName>
        <fullName evidence="3">Lipoprotein</fullName>
    </recommendedName>
</protein>
<organism evidence="1 2">
    <name type="scientific">Meiothermus luteus</name>
    <dbReference type="NCBI Taxonomy" id="2026184"/>
    <lineage>
        <taxon>Bacteria</taxon>
        <taxon>Thermotogati</taxon>
        <taxon>Deinococcota</taxon>
        <taxon>Deinococci</taxon>
        <taxon>Thermales</taxon>
        <taxon>Thermaceae</taxon>
        <taxon>Meiothermus</taxon>
    </lineage>
</organism>
<proteinExistence type="predicted"/>